<gene>
    <name evidence="2" type="ORF">FHS81_001167</name>
</gene>
<sequence>MKSALKKSAKQLLGPVWRPLWNAIERNVTHMIDSRVNPLDEAVGKRISHVEQELYARAGTLEGRADGIEAQIDRVAKQIDRIEAQLLRLENGWRHHTPTFVSSVASVVALEHDVSRLREELNARAPLNTAHGQEKP</sequence>
<evidence type="ECO:0000313" key="2">
    <source>
        <dbReference type="EMBL" id="MBB3809097.1"/>
    </source>
</evidence>
<keyword evidence="3" id="KW-1185">Reference proteome</keyword>
<dbReference type="AlphaFoldDB" id="A0A7W5Z2X5"/>
<dbReference type="Proteomes" id="UP000537592">
    <property type="component" value="Unassembled WGS sequence"/>
</dbReference>
<proteinExistence type="predicted"/>
<evidence type="ECO:0000313" key="3">
    <source>
        <dbReference type="Proteomes" id="UP000537592"/>
    </source>
</evidence>
<feature type="coiled-coil region" evidence="1">
    <location>
        <begin position="65"/>
        <end position="92"/>
    </location>
</feature>
<keyword evidence="1" id="KW-0175">Coiled coil</keyword>
<dbReference type="EMBL" id="JACICC010000002">
    <property type="protein sequence ID" value="MBB3809097.1"/>
    <property type="molecule type" value="Genomic_DNA"/>
</dbReference>
<name>A0A7W5Z2X5_9HYPH</name>
<reference evidence="2 3" key="1">
    <citation type="submission" date="2020-08" db="EMBL/GenBank/DDBJ databases">
        <title>Genomic Encyclopedia of Type Strains, Phase IV (KMG-IV): sequencing the most valuable type-strain genomes for metagenomic binning, comparative biology and taxonomic classification.</title>
        <authorList>
            <person name="Goeker M."/>
        </authorList>
    </citation>
    <scope>NUCLEOTIDE SEQUENCE [LARGE SCALE GENOMIC DNA]</scope>
    <source>
        <strain evidence="2 3">DSM 28760</strain>
    </source>
</reference>
<comment type="caution">
    <text evidence="2">The sequence shown here is derived from an EMBL/GenBank/DDBJ whole genome shotgun (WGS) entry which is preliminary data.</text>
</comment>
<accession>A0A7W5Z2X5</accession>
<protein>
    <submittedName>
        <fullName evidence="2">Uncharacterized protein</fullName>
    </submittedName>
</protein>
<organism evidence="2 3">
    <name type="scientific">Pseudochelatococcus contaminans</name>
    <dbReference type="NCBI Taxonomy" id="1538103"/>
    <lineage>
        <taxon>Bacteria</taxon>
        <taxon>Pseudomonadati</taxon>
        <taxon>Pseudomonadota</taxon>
        <taxon>Alphaproteobacteria</taxon>
        <taxon>Hyphomicrobiales</taxon>
        <taxon>Chelatococcaceae</taxon>
        <taxon>Pseudochelatococcus</taxon>
    </lineage>
</organism>
<evidence type="ECO:0000256" key="1">
    <source>
        <dbReference type="SAM" id="Coils"/>
    </source>
</evidence>